<protein>
    <recommendedName>
        <fullName evidence="3">Integrase catalytic domain-containing protein</fullName>
    </recommendedName>
</protein>
<dbReference type="OMA" id="SFERIHI"/>
<name>A0A0C2JT14_THEKT</name>
<gene>
    <name evidence="1" type="ORF">RF11_04363</name>
</gene>
<reference evidence="1 2" key="1">
    <citation type="journal article" date="2014" name="Genome Biol. Evol.">
        <title>The genome of the myxosporean Thelohanellus kitauei shows adaptations to nutrient acquisition within its fish host.</title>
        <authorList>
            <person name="Yang Y."/>
            <person name="Xiong J."/>
            <person name="Zhou Z."/>
            <person name="Huo F."/>
            <person name="Miao W."/>
            <person name="Ran C."/>
            <person name="Liu Y."/>
            <person name="Zhang J."/>
            <person name="Feng J."/>
            <person name="Wang M."/>
            <person name="Wang M."/>
            <person name="Wang L."/>
            <person name="Yao B."/>
        </authorList>
    </citation>
    <scope>NUCLEOTIDE SEQUENCE [LARGE SCALE GENOMIC DNA]</scope>
    <source>
        <strain evidence="1">Wuqing</strain>
    </source>
</reference>
<evidence type="ECO:0000313" key="2">
    <source>
        <dbReference type="Proteomes" id="UP000031668"/>
    </source>
</evidence>
<dbReference type="Gene3D" id="3.30.420.10">
    <property type="entry name" value="Ribonuclease H-like superfamily/Ribonuclease H"/>
    <property type="match status" value="1"/>
</dbReference>
<dbReference type="InterPro" id="IPR036397">
    <property type="entry name" value="RNaseH_sf"/>
</dbReference>
<accession>A0A0C2JT14</accession>
<dbReference type="PANTHER" id="PTHR37984">
    <property type="entry name" value="PROTEIN CBG26694"/>
    <property type="match status" value="1"/>
</dbReference>
<dbReference type="EMBL" id="JWZT01001186">
    <property type="protein sequence ID" value="KII72548.1"/>
    <property type="molecule type" value="Genomic_DNA"/>
</dbReference>
<dbReference type="OrthoDB" id="5987417at2759"/>
<dbReference type="InterPro" id="IPR012337">
    <property type="entry name" value="RNaseH-like_sf"/>
</dbReference>
<dbReference type="Proteomes" id="UP000031668">
    <property type="component" value="Unassembled WGS sequence"/>
</dbReference>
<proteinExistence type="predicted"/>
<dbReference type="InterPro" id="IPR050951">
    <property type="entry name" value="Retrovirus_Pol_polyprotein"/>
</dbReference>
<dbReference type="GO" id="GO:0003676">
    <property type="term" value="F:nucleic acid binding"/>
    <property type="evidence" value="ECO:0007669"/>
    <property type="project" value="InterPro"/>
</dbReference>
<evidence type="ECO:0000313" key="1">
    <source>
        <dbReference type="EMBL" id="KII72548.1"/>
    </source>
</evidence>
<comment type="caution">
    <text evidence="1">The sequence shown here is derived from an EMBL/GenBank/DDBJ whole genome shotgun (WGS) entry which is preliminary data.</text>
</comment>
<organism evidence="1 2">
    <name type="scientific">Thelohanellus kitauei</name>
    <name type="common">Myxosporean</name>
    <dbReference type="NCBI Taxonomy" id="669202"/>
    <lineage>
        <taxon>Eukaryota</taxon>
        <taxon>Metazoa</taxon>
        <taxon>Cnidaria</taxon>
        <taxon>Myxozoa</taxon>
        <taxon>Myxosporea</taxon>
        <taxon>Bivalvulida</taxon>
        <taxon>Platysporina</taxon>
        <taxon>Myxobolidae</taxon>
        <taxon>Thelohanellus</taxon>
    </lineage>
</organism>
<sequence length="152" mass="18028">MVASKSDIKDFIKRCEYCQRENNYYPKRAPIHLWWEVSISFERIHIDFASPNNGQNYLMVVNDFSTWPEIYSMNMIPFLATVKNFGNYFAIFGIPEVVVSDNARQFLSEEIKPFLIETMSSTFEHFHFTLQSTEWPKHLFNASIDVRHDQIM</sequence>
<dbReference type="SUPFAM" id="SSF53098">
    <property type="entry name" value="Ribonuclease H-like"/>
    <property type="match status" value="1"/>
</dbReference>
<evidence type="ECO:0008006" key="3">
    <source>
        <dbReference type="Google" id="ProtNLM"/>
    </source>
</evidence>
<dbReference type="AlphaFoldDB" id="A0A0C2JT14"/>
<dbReference type="PANTHER" id="PTHR37984:SF5">
    <property type="entry name" value="PROTEIN NYNRIN-LIKE"/>
    <property type="match status" value="1"/>
</dbReference>
<keyword evidence="2" id="KW-1185">Reference proteome</keyword>